<feature type="region of interest" description="Disordered" evidence="1">
    <location>
        <begin position="36"/>
        <end position="60"/>
    </location>
</feature>
<proteinExistence type="predicted"/>
<feature type="non-terminal residue" evidence="2">
    <location>
        <position position="165"/>
    </location>
</feature>
<dbReference type="EMBL" id="CAJVPG010000173">
    <property type="protein sequence ID" value="CAG8367022.1"/>
    <property type="molecule type" value="Genomic_DNA"/>
</dbReference>
<dbReference type="Proteomes" id="UP001152649">
    <property type="component" value="Unassembled WGS sequence"/>
</dbReference>
<gene>
    <name evidence="2" type="ORF">PSALAMII_LOCUS4354</name>
</gene>
<dbReference type="OrthoDB" id="5956163at2759"/>
<protein>
    <submittedName>
        <fullName evidence="2">Uncharacterized protein</fullName>
    </submittedName>
</protein>
<evidence type="ECO:0000313" key="2">
    <source>
        <dbReference type="EMBL" id="CAG8367022.1"/>
    </source>
</evidence>
<evidence type="ECO:0000313" key="3">
    <source>
        <dbReference type="Proteomes" id="UP001152649"/>
    </source>
</evidence>
<sequence length="165" mass="18651">TPTLLPNSTPLYIGAGHRHCETFLWSPFIAGSEIRRQRDTTTRAPSRLPSSTSPPSYNERWGVRRSHREVLSHHDCTISCYRWLRHVPLGLRSCPVHPARLIRSDSRRVRRTVYNIMSNGMNGDCIDKDNSNMLQTLSIGGPLIFPSLVSNARRGNVLSARASLY</sequence>
<accession>A0A9W4IXT4</accession>
<comment type="caution">
    <text evidence="2">The sequence shown here is derived from an EMBL/GenBank/DDBJ whole genome shotgun (WGS) entry which is preliminary data.</text>
</comment>
<reference evidence="2" key="1">
    <citation type="submission" date="2021-07" db="EMBL/GenBank/DDBJ databases">
        <authorList>
            <person name="Branca A.L. A."/>
        </authorList>
    </citation>
    <scope>NUCLEOTIDE SEQUENCE</scope>
</reference>
<name>A0A9W4IXT4_9EURO</name>
<organism evidence="2 3">
    <name type="scientific">Penicillium salamii</name>
    <dbReference type="NCBI Taxonomy" id="1612424"/>
    <lineage>
        <taxon>Eukaryota</taxon>
        <taxon>Fungi</taxon>
        <taxon>Dikarya</taxon>
        <taxon>Ascomycota</taxon>
        <taxon>Pezizomycotina</taxon>
        <taxon>Eurotiomycetes</taxon>
        <taxon>Eurotiomycetidae</taxon>
        <taxon>Eurotiales</taxon>
        <taxon>Aspergillaceae</taxon>
        <taxon>Penicillium</taxon>
    </lineage>
</organism>
<evidence type="ECO:0000256" key="1">
    <source>
        <dbReference type="SAM" id="MobiDB-lite"/>
    </source>
</evidence>
<feature type="compositionally biased region" description="Low complexity" evidence="1">
    <location>
        <begin position="42"/>
        <end position="56"/>
    </location>
</feature>
<keyword evidence="3" id="KW-1185">Reference proteome</keyword>
<dbReference type="AlphaFoldDB" id="A0A9W4IXT4"/>